<accession>A0A9Q4C6I9</accession>
<dbReference type="InterPro" id="IPR006058">
    <property type="entry name" value="2Fe2S_fd_BS"/>
</dbReference>
<comment type="caution">
    <text evidence="10">The sequence shown here is derived from an EMBL/GenBank/DDBJ whole genome shotgun (WGS) entry which is preliminary data.</text>
</comment>
<evidence type="ECO:0000256" key="8">
    <source>
        <dbReference type="ARBA" id="ARBA00034078"/>
    </source>
</evidence>
<dbReference type="GO" id="GO:0051537">
    <property type="term" value="F:2 iron, 2 sulfur cluster binding"/>
    <property type="evidence" value="ECO:0007669"/>
    <property type="project" value="UniProtKB-KW"/>
</dbReference>
<dbReference type="PANTHER" id="PTHR43112">
    <property type="entry name" value="FERREDOXIN"/>
    <property type="match status" value="1"/>
</dbReference>
<keyword evidence="2" id="KW-0813">Transport</keyword>
<evidence type="ECO:0000256" key="7">
    <source>
        <dbReference type="ARBA" id="ARBA00023014"/>
    </source>
</evidence>
<dbReference type="InterPro" id="IPR036010">
    <property type="entry name" value="2Fe-2S_ferredoxin-like_sf"/>
</dbReference>
<organism evidence="10 11">
    <name type="scientific">Halorutilus salinus</name>
    <dbReference type="NCBI Taxonomy" id="2487751"/>
    <lineage>
        <taxon>Archaea</taxon>
        <taxon>Methanobacteriati</taxon>
        <taxon>Methanobacteriota</taxon>
        <taxon>Stenosarchaea group</taxon>
        <taxon>Halobacteria</taxon>
        <taxon>Halorutilales</taxon>
        <taxon>Halorutilaceae</taxon>
        <taxon>Halorutilus</taxon>
    </lineage>
</organism>
<dbReference type="AlphaFoldDB" id="A0A9Q4C6I9"/>
<dbReference type="EMBL" id="RKLV01000013">
    <property type="protein sequence ID" value="MCX2819854.1"/>
    <property type="molecule type" value="Genomic_DNA"/>
</dbReference>
<keyword evidence="6" id="KW-0408">Iron</keyword>
<dbReference type="NCBIfam" id="NF041393">
    <property type="entry name" value="Frdxn_Halo"/>
    <property type="match status" value="1"/>
</dbReference>
<dbReference type="Gene3D" id="3.10.20.30">
    <property type="match status" value="1"/>
</dbReference>
<gene>
    <name evidence="10" type="ORF">EGH25_10880</name>
</gene>
<comment type="cofactor">
    <cofactor evidence="8">
        <name>[2Fe-2S] cluster</name>
        <dbReference type="ChEBI" id="CHEBI:190135"/>
    </cofactor>
</comment>
<evidence type="ECO:0000256" key="6">
    <source>
        <dbReference type="ARBA" id="ARBA00023004"/>
    </source>
</evidence>
<dbReference type="SUPFAM" id="SSF54292">
    <property type="entry name" value="2Fe-2S ferredoxin-like"/>
    <property type="match status" value="1"/>
</dbReference>
<dbReference type="CDD" id="cd00207">
    <property type="entry name" value="fer2"/>
    <property type="match status" value="1"/>
</dbReference>
<dbReference type="PROSITE" id="PS00197">
    <property type="entry name" value="2FE2S_FER_1"/>
    <property type="match status" value="1"/>
</dbReference>
<keyword evidence="7" id="KW-0411">Iron-sulfur</keyword>
<proteinExistence type="inferred from homology"/>
<name>A0A9Q4C6I9_9EURY</name>
<evidence type="ECO:0000256" key="4">
    <source>
        <dbReference type="ARBA" id="ARBA00022723"/>
    </source>
</evidence>
<feature type="domain" description="2Fe-2S ferredoxin-type" evidence="9">
    <location>
        <begin position="28"/>
        <end position="117"/>
    </location>
</feature>
<protein>
    <submittedName>
        <fullName evidence="10">2Fe-2S iron-sulfur cluster-binding protein</fullName>
    </submittedName>
</protein>
<evidence type="ECO:0000256" key="2">
    <source>
        <dbReference type="ARBA" id="ARBA00022448"/>
    </source>
</evidence>
<dbReference type="Pfam" id="PF00111">
    <property type="entry name" value="Fer2"/>
    <property type="match status" value="1"/>
</dbReference>
<dbReference type="PANTHER" id="PTHR43112:SF3">
    <property type="entry name" value="FERREDOXIN-2, CHLOROPLASTIC"/>
    <property type="match status" value="1"/>
</dbReference>
<evidence type="ECO:0000256" key="3">
    <source>
        <dbReference type="ARBA" id="ARBA00022714"/>
    </source>
</evidence>
<evidence type="ECO:0000313" key="11">
    <source>
        <dbReference type="Proteomes" id="UP001149411"/>
    </source>
</evidence>
<evidence type="ECO:0000256" key="5">
    <source>
        <dbReference type="ARBA" id="ARBA00022982"/>
    </source>
</evidence>
<evidence type="ECO:0000259" key="9">
    <source>
        <dbReference type="PROSITE" id="PS51085"/>
    </source>
</evidence>
<evidence type="ECO:0000256" key="1">
    <source>
        <dbReference type="ARBA" id="ARBA00007874"/>
    </source>
</evidence>
<dbReference type="InterPro" id="IPR012675">
    <property type="entry name" value="Beta-grasp_dom_sf"/>
</dbReference>
<comment type="similarity">
    <text evidence="1">Belongs to the 2Fe2S plant-type ferredoxin family.</text>
</comment>
<dbReference type="RefSeq" id="WP_266088504.1">
    <property type="nucleotide sequence ID" value="NZ_RKLV01000013.1"/>
</dbReference>
<dbReference type="GO" id="GO:0046872">
    <property type="term" value="F:metal ion binding"/>
    <property type="evidence" value="ECO:0007669"/>
    <property type="project" value="UniProtKB-KW"/>
</dbReference>
<evidence type="ECO:0000313" key="10">
    <source>
        <dbReference type="EMBL" id="MCX2819854.1"/>
    </source>
</evidence>
<dbReference type="InterPro" id="IPR001041">
    <property type="entry name" value="2Fe-2S_ferredoxin-type"/>
</dbReference>
<dbReference type="PROSITE" id="PS51085">
    <property type="entry name" value="2FE2S_FER_2"/>
    <property type="match status" value="1"/>
</dbReference>
<keyword evidence="11" id="KW-1185">Reference proteome</keyword>
<dbReference type="Proteomes" id="UP001149411">
    <property type="component" value="Unassembled WGS sequence"/>
</dbReference>
<keyword evidence="4" id="KW-0479">Metal-binding</keyword>
<reference evidence="10" key="1">
    <citation type="submission" date="2022-09" db="EMBL/GenBank/DDBJ databases">
        <title>Haloadaptaus new haloarchaeum isolated from saline soil.</title>
        <authorList>
            <person name="Duran-Viseras A."/>
            <person name="Sanchez-Porro C."/>
            <person name="Ventosa A."/>
        </authorList>
    </citation>
    <scope>NUCLEOTIDE SEQUENCE</scope>
    <source>
        <strain evidence="10">F3-133</strain>
    </source>
</reference>
<sequence length="125" mass="13798">MPTVEYLNYEVVEEKGWDVDGDPFEKASEADLSDEDYGEFEVDEDEYILDAAEREGHAWNHECRAGTCATCAGIVVEGEVEMDVPPILSPGEADDGFRLTCIGFAKTDAKILYNAKGSDRLDILV</sequence>
<keyword evidence="3" id="KW-0001">2Fe-2S</keyword>
<dbReference type="InterPro" id="IPR053441">
    <property type="entry name" value="2Fe2S_Ferredoxin"/>
</dbReference>
<keyword evidence="5" id="KW-0249">Electron transport</keyword>